<keyword evidence="3" id="KW-1185">Reference proteome</keyword>
<name>A0AAV5S057_MAUHU</name>
<proteinExistence type="predicted"/>
<evidence type="ECO:0000256" key="1">
    <source>
        <dbReference type="SAM" id="MobiDB-lite"/>
    </source>
</evidence>
<sequence>MVAKSAVTVENADSPTAGLLKNKLTQCFDDMLRLSTEMLVQEQLKTIQLDNRITHGFPASQQRALKERFHAFQTILDDVDITLRNGSDYVEALARSGAEKEQLRIARAQEEREAKEKAALAAKEKEERETKEKEEREAKEKAEREAKEKEEREAKEKAAAAAASAAAAAATASASSANDNPLDLMDDMKLSFNDDDGTAGGDSKTNDILDALAVPDSGTKGPEPVAAASGAPGSATAPAVAAAATAGGSDADKNLGANSVFNDLDSMDMSLFTDLDNTNFDSLGPTIGTDSTNNNNNNNNNSGGEAKNPAGNDNNTANPGNAENNTSAPSDGLGLMDPLQDMGDDYLTLNDFNDLNIDWNAGGDAGELDLNSFNI</sequence>
<evidence type="ECO:0000313" key="2">
    <source>
        <dbReference type="EMBL" id="GMM57234.1"/>
    </source>
</evidence>
<evidence type="ECO:0000313" key="3">
    <source>
        <dbReference type="Proteomes" id="UP001377567"/>
    </source>
</evidence>
<reference evidence="2 3" key="1">
    <citation type="journal article" date="2023" name="Elife">
        <title>Identification of key yeast species and microbe-microbe interactions impacting larval growth of Drosophila in the wild.</title>
        <authorList>
            <person name="Mure A."/>
            <person name="Sugiura Y."/>
            <person name="Maeda R."/>
            <person name="Honda K."/>
            <person name="Sakurai N."/>
            <person name="Takahashi Y."/>
            <person name="Watada M."/>
            <person name="Katoh T."/>
            <person name="Gotoh A."/>
            <person name="Gotoh Y."/>
            <person name="Taniguchi I."/>
            <person name="Nakamura K."/>
            <person name="Hayashi T."/>
            <person name="Katayama T."/>
            <person name="Uemura T."/>
            <person name="Hattori Y."/>
        </authorList>
    </citation>
    <scope>NUCLEOTIDE SEQUENCE [LARGE SCALE GENOMIC DNA]</scope>
    <source>
        <strain evidence="2 3">KH-74</strain>
    </source>
</reference>
<dbReference type="Pfam" id="PF11214">
    <property type="entry name" value="Med2"/>
    <property type="match status" value="1"/>
</dbReference>
<accession>A0AAV5S057</accession>
<gene>
    <name evidence="2" type="ORF">DAKH74_038500</name>
</gene>
<feature type="compositionally biased region" description="Low complexity" evidence="1">
    <location>
        <begin position="308"/>
        <end position="326"/>
    </location>
</feature>
<feature type="region of interest" description="Disordered" evidence="1">
    <location>
        <begin position="283"/>
        <end position="337"/>
    </location>
</feature>
<feature type="compositionally biased region" description="Basic and acidic residues" evidence="1">
    <location>
        <begin position="114"/>
        <end position="158"/>
    </location>
</feature>
<comment type="caution">
    <text evidence="2">The sequence shown here is derived from an EMBL/GenBank/DDBJ whole genome shotgun (WGS) entry which is preliminary data.</text>
</comment>
<dbReference type="InterPro" id="IPR021017">
    <property type="entry name" value="Mediator_Med2_fun"/>
</dbReference>
<feature type="region of interest" description="Disordered" evidence="1">
    <location>
        <begin position="114"/>
        <end position="160"/>
    </location>
</feature>
<protein>
    <recommendedName>
        <fullName evidence="4">Mediator complex subunit 2</fullName>
    </recommendedName>
</protein>
<dbReference type="EMBL" id="BTGD01000011">
    <property type="protein sequence ID" value="GMM57234.1"/>
    <property type="molecule type" value="Genomic_DNA"/>
</dbReference>
<dbReference type="Proteomes" id="UP001377567">
    <property type="component" value="Unassembled WGS sequence"/>
</dbReference>
<dbReference type="AlphaFoldDB" id="A0AAV5S057"/>
<evidence type="ECO:0008006" key="4">
    <source>
        <dbReference type="Google" id="ProtNLM"/>
    </source>
</evidence>
<organism evidence="2 3">
    <name type="scientific">Maudiozyma humilis</name>
    <name type="common">Sour dough yeast</name>
    <name type="synonym">Kazachstania humilis</name>
    <dbReference type="NCBI Taxonomy" id="51915"/>
    <lineage>
        <taxon>Eukaryota</taxon>
        <taxon>Fungi</taxon>
        <taxon>Dikarya</taxon>
        <taxon>Ascomycota</taxon>
        <taxon>Saccharomycotina</taxon>
        <taxon>Saccharomycetes</taxon>
        <taxon>Saccharomycetales</taxon>
        <taxon>Saccharomycetaceae</taxon>
        <taxon>Maudiozyma</taxon>
    </lineage>
</organism>